<dbReference type="Proteomes" id="UP000255231">
    <property type="component" value="Unassembled WGS sequence"/>
</dbReference>
<reference evidence="2 4" key="2">
    <citation type="submission" date="2018-06" db="EMBL/GenBank/DDBJ databases">
        <authorList>
            <consortium name="Pathogen Informatics"/>
            <person name="Doyle S."/>
        </authorList>
    </citation>
    <scope>NUCLEOTIDE SEQUENCE [LARGE SCALE GENOMIC DNA]</scope>
    <source>
        <strain evidence="2 4">NCTC13560</strain>
    </source>
</reference>
<evidence type="ECO:0000313" key="4">
    <source>
        <dbReference type="Proteomes" id="UP000255231"/>
    </source>
</evidence>
<name>A0A381F4N1_9FLAO</name>
<dbReference type="RefSeq" id="WP_076560893.1">
    <property type="nucleotide sequence ID" value="NZ_CP033929.1"/>
</dbReference>
<dbReference type="Proteomes" id="UP000185725">
    <property type="component" value="Unassembled WGS sequence"/>
</dbReference>
<accession>A0A381F4N1</accession>
<dbReference type="OrthoDB" id="1272831at2"/>
<dbReference type="EMBL" id="UFVS01000001">
    <property type="protein sequence ID" value="SUX41414.1"/>
    <property type="molecule type" value="Genomic_DNA"/>
</dbReference>
<sequence length="185" mass="21878">MEKIREFLIELFEKEQKAIFLEYSKDKIEEYNIFIEEKINIYFKNPYDKDLDKIIPFNLIGKLHNPASDRFYKSKENAPYPTPRHLYKISHYQNGTYGDLWACFVSIANPYNNITGIDDCFIATEVDGELKIVAKFGPDIDQPKWKFYGGDRELKINKLGKLLSIERIMEPIDDAWSMEQYIKDI</sequence>
<gene>
    <name evidence="2" type="ORF">NCTC13560_00211</name>
    <name evidence="1" type="ORF">SAMN05421682_106229</name>
</gene>
<reference evidence="1 3" key="1">
    <citation type="submission" date="2017-01" db="EMBL/GenBank/DDBJ databases">
        <authorList>
            <person name="Varghese N."/>
            <person name="Submissions S."/>
        </authorList>
    </citation>
    <scope>NUCLEOTIDE SEQUENCE [LARGE SCALE GENOMIC DNA]</scope>
    <source>
        <strain evidence="1 3">ATCC 27950</strain>
    </source>
</reference>
<evidence type="ECO:0000313" key="3">
    <source>
        <dbReference type="Proteomes" id="UP000185725"/>
    </source>
</evidence>
<keyword evidence="3" id="KW-1185">Reference proteome</keyword>
<organism evidence="2 4">
    <name type="scientific">Chryseobacterium indoltheticum</name>
    <dbReference type="NCBI Taxonomy" id="254"/>
    <lineage>
        <taxon>Bacteria</taxon>
        <taxon>Pseudomonadati</taxon>
        <taxon>Bacteroidota</taxon>
        <taxon>Flavobacteriia</taxon>
        <taxon>Flavobacteriales</taxon>
        <taxon>Weeksellaceae</taxon>
        <taxon>Chryseobacterium group</taxon>
        <taxon>Chryseobacterium</taxon>
    </lineage>
</organism>
<evidence type="ECO:0000313" key="1">
    <source>
        <dbReference type="EMBL" id="SIQ60861.1"/>
    </source>
</evidence>
<dbReference type="AlphaFoldDB" id="A0A381F4N1"/>
<evidence type="ECO:0000313" key="2">
    <source>
        <dbReference type="EMBL" id="SUX41414.1"/>
    </source>
</evidence>
<protein>
    <submittedName>
        <fullName evidence="2">Uncharacterized protein</fullName>
    </submittedName>
</protein>
<dbReference type="KEGG" id="cil:EG358_14830"/>
<dbReference type="EMBL" id="FTMF01000006">
    <property type="protein sequence ID" value="SIQ60861.1"/>
    <property type="molecule type" value="Genomic_DNA"/>
</dbReference>
<proteinExistence type="predicted"/>
<dbReference type="GeneID" id="303674983"/>